<reference evidence="1 2" key="1">
    <citation type="journal article" date="2012" name="PLoS ONE">
        <title>Edwardsiella comparative phylogenomics reveal the new intra/inter-species taxonomic relationships, virulence evolution and niche adaptation mechanisms.</title>
        <authorList>
            <person name="Yang M."/>
            <person name="Lv Y."/>
            <person name="Xiao J."/>
            <person name="Wu H."/>
            <person name="Zheng H."/>
            <person name="Liu Q."/>
            <person name="Zhang Y."/>
            <person name="Wang Q."/>
        </authorList>
    </citation>
    <scope>NUCLEOTIDE SEQUENCE [LARGE SCALE GENOMIC DNA]</scope>
    <source>
        <strain evidence="2">080813</strain>
    </source>
</reference>
<dbReference type="Proteomes" id="UP000028681">
    <property type="component" value="Chromosome"/>
</dbReference>
<dbReference type="HOGENOM" id="CLU_3215564_0_0_6"/>
<gene>
    <name evidence="1" type="ORF">ETEE_3023</name>
</gene>
<accession>A0A076LS19</accession>
<sequence>MVSLAWQRGRARGGGRRIWWPVYPARQKGANPLAAAAGGISFFS</sequence>
<protein>
    <submittedName>
        <fullName evidence="1">Uncharacterized protein</fullName>
    </submittedName>
</protein>
<dbReference type="EMBL" id="CP006664">
    <property type="protein sequence ID" value="AIJ09452.1"/>
    <property type="molecule type" value="Genomic_DNA"/>
</dbReference>
<evidence type="ECO:0000313" key="2">
    <source>
        <dbReference type="Proteomes" id="UP000028681"/>
    </source>
</evidence>
<name>A0A076LS19_9GAMM</name>
<dbReference type="KEGG" id="ete:ETEE_3023"/>
<evidence type="ECO:0000313" key="1">
    <source>
        <dbReference type="EMBL" id="AIJ09452.1"/>
    </source>
</evidence>
<proteinExistence type="predicted"/>
<organism evidence="1 2">
    <name type="scientific">Edwardsiella anguillarum ET080813</name>
    <dbReference type="NCBI Taxonomy" id="667120"/>
    <lineage>
        <taxon>Bacteria</taxon>
        <taxon>Pseudomonadati</taxon>
        <taxon>Pseudomonadota</taxon>
        <taxon>Gammaproteobacteria</taxon>
        <taxon>Enterobacterales</taxon>
        <taxon>Hafniaceae</taxon>
        <taxon>Edwardsiella</taxon>
    </lineage>
</organism>
<dbReference type="AlphaFoldDB" id="A0A076LS19"/>